<keyword evidence="2" id="KW-1185">Reference proteome</keyword>
<accession>D5SPV5</accession>
<sequence length="46" mass="5158">MVLAMGDRPVFKCLKSLSGGVEYPQPPFLLYEAPLYAEFSGQLTHR</sequence>
<dbReference type="AlphaFoldDB" id="D5SPV5"/>
<dbReference type="KEGG" id="plm:Plim_2504"/>
<dbReference type="Proteomes" id="UP000002220">
    <property type="component" value="Chromosome"/>
</dbReference>
<name>D5SPV5_PLAL2</name>
<organism evidence="1 2">
    <name type="scientific">Planctopirus limnophila (strain ATCC 43296 / DSM 3776 / IFAM 1008 / Mu 290)</name>
    <name type="common">Planctomyces limnophilus</name>
    <dbReference type="NCBI Taxonomy" id="521674"/>
    <lineage>
        <taxon>Bacteria</taxon>
        <taxon>Pseudomonadati</taxon>
        <taxon>Planctomycetota</taxon>
        <taxon>Planctomycetia</taxon>
        <taxon>Planctomycetales</taxon>
        <taxon>Planctomycetaceae</taxon>
        <taxon>Planctopirus</taxon>
    </lineage>
</organism>
<dbReference type="HOGENOM" id="CLU_3187132_0_0_0"/>
<evidence type="ECO:0000313" key="2">
    <source>
        <dbReference type="Proteomes" id="UP000002220"/>
    </source>
</evidence>
<gene>
    <name evidence="1" type="ordered locus">Plim_2504</name>
</gene>
<dbReference type="STRING" id="521674.Plim_2504"/>
<evidence type="ECO:0000313" key="1">
    <source>
        <dbReference type="EMBL" id="ADG68330.1"/>
    </source>
</evidence>
<dbReference type="EMBL" id="CP001744">
    <property type="protein sequence ID" value="ADG68330.1"/>
    <property type="molecule type" value="Genomic_DNA"/>
</dbReference>
<reference evidence="1 2" key="1">
    <citation type="journal article" date="2010" name="Stand. Genomic Sci.">
        <title>Complete genome sequence of Planctomyces limnophilus type strain (Mu 290).</title>
        <authorList>
            <person name="Labutti K."/>
            <person name="Sikorski J."/>
            <person name="Schneider S."/>
            <person name="Nolan M."/>
            <person name="Lucas S."/>
            <person name="Glavina Del Rio T."/>
            <person name="Tice H."/>
            <person name="Cheng J.F."/>
            <person name="Goodwin L."/>
            <person name="Pitluck S."/>
            <person name="Liolios K."/>
            <person name="Ivanova N."/>
            <person name="Mavromatis K."/>
            <person name="Mikhailova N."/>
            <person name="Pati A."/>
            <person name="Chen A."/>
            <person name="Palaniappan K."/>
            <person name="Land M."/>
            <person name="Hauser L."/>
            <person name="Chang Y.J."/>
            <person name="Jeffries C.D."/>
            <person name="Tindall B.J."/>
            <person name="Rohde M."/>
            <person name="Goker M."/>
            <person name="Woyke T."/>
            <person name="Bristow J."/>
            <person name="Eisen J.A."/>
            <person name="Markowitz V."/>
            <person name="Hugenholtz P."/>
            <person name="Kyrpides N.C."/>
            <person name="Klenk H.P."/>
            <person name="Lapidus A."/>
        </authorList>
    </citation>
    <scope>NUCLEOTIDE SEQUENCE [LARGE SCALE GENOMIC DNA]</scope>
    <source>
        <strain evidence="2">ATCC 43296 / DSM 3776 / IFAM 1008 / 290</strain>
    </source>
</reference>
<proteinExistence type="predicted"/>
<protein>
    <submittedName>
        <fullName evidence="1">Uncharacterized protein</fullName>
    </submittedName>
</protein>